<dbReference type="InterPro" id="IPR051616">
    <property type="entry name" value="Cul2-RING_E3_ligase_SR"/>
</dbReference>
<dbReference type="OMA" id="MMACCGH"/>
<feature type="repeat" description="ANK" evidence="1">
    <location>
        <begin position="249"/>
        <end position="281"/>
    </location>
</feature>
<dbReference type="InterPro" id="IPR011990">
    <property type="entry name" value="TPR-like_helical_dom_sf"/>
</dbReference>
<dbReference type="SMART" id="SM00028">
    <property type="entry name" value="TPR"/>
    <property type="match status" value="3"/>
</dbReference>
<dbReference type="AlphaFoldDB" id="U6M2I3"/>
<dbReference type="GeneID" id="25336093"/>
<dbReference type="SMART" id="SM00248">
    <property type="entry name" value="ANK"/>
    <property type="match status" value="7"/>
</dbReference>
<gene>
    <name evidence="3" type="ORF">EMWEY_00021070</name>
</gene>
<dbReference type="RefSeq" id="XP_013333280.1">
    <property type="nucleotide sequence ID" value="XM_013477826.1"/>
</dbReference>
<dbReference type="PANTHER" id="PTHR46224:SF6">
    <property type="entry name" value="ANKYRIN REPEAT FAMILY PROTEIN"/>
    <property type="match status" value="1"/>
</dbReference>
<dbReference type="InterPro" id="IPR019734">
    <property type="entry name" value="TPR_rpt"/>
</dbReference>
<feature type="compositionally biased region" description="Low complexity" evidence="2">
    <location>
        <begin position="94"/>
        <end position="125"/>
    </location>
</feature>
<feature type="region of interest" description="Disordered" evidence="2">
    <location>
        <begin position="1"/>
        <end position="25"/>
    </location>
</feature>
<feature type="repeat" description="ANK" evidence="1">
    <location>
        <begin position="338"/>
        <end position="370"/>
    </location>
</feature>
<dbReference type="InterPro" id="IPR002110">
    <property type="entry name" value="Ankyrin_rpt"/>
</dbReference>
<evidence type="ECO:0000256" key="1">
    <source>
        <dbReference type="PROSITE-ProRule" id="PRU00023"/>
    </source>
</evidence>
<protein>
    <submittedName>
        <fullName evidence="3">Ankyrin repeat containing protein / TPR domain-containing protein, putative</fullName>
    </submittedName>
</protein>
<sequence>MTAAPKAAKGQRGPQGHGDAAFRTNSACTEVSEGVKGAALMEERSLLTSLMEAAATGNKDALLGAIRKVAQRYGKRNAAATASSEPTVLQGEEATASPPAGDAADAPVARHTAAAAAETPAATGPREAEGAKCEEFGLDPDLLLGFRDGEGRTVAHFAALGGSSEVVELILRLCPSAAKARDNYGKTPLFTAASLGNTDVLQLLLHSGGDASARSKGGSTAVHEAICAQKAAAIKLLLERGANPNAVSSMGTPLQIATVTQQQEILELLLSRGADPNNGPKSIPDSGHARDSEQDSSASASCCSPFPPALILAASKNDCNCLQLLLQHGADANATDTEGFTALHCVAETDCVECAEQLLKAGANWETAASDGSTPLELARRHKSRAVAQLLEPLGPSPQQPGFPFQRPSTKQRQAAPGAERVGETRLIDDSADGDMEAPLPIISLNHSAPAPREAVAKVEKLKEAGNAAFCMRDYAAAKAKYTQAIEECPKVEAARELLGVLYSNRSFTNEQLEDAQGALADAQAAVQLRPEWSKAQYRLARARRLGGATEEYVAQLWEALRLDPTNSQIREEMNTAVQAARKVHADRATATTPPA</sequence>
<dbReference type="OrthoDB" id="194358at2759"/>
<feature type="region of interest" description="Disordered" evidence="2">
    <location>
        <begin position="393"/>
        <end position="425"/>
    </location>
</feature>
<evidence type="ECO:0000313" key="4">
    <source>
        <dbReference type="Proteomes" id="UP000030763"/>
    </source>
</evidence>
<dbReference type="Pfam" id="PF12796">
    <property type="entry name" value="Ank_2"/>
    <property type="match status" value="2"/>
</dbReference>
<evidence type="ECO:0000313" key="3">
    <source>
        <dbReference type="EMBL" id="CDJ56629.1"/>
    </source>
</evidence>
<organism evidence="3 4">
    <name type="scientific">Eimeria maxima</name>
    <name type="common">Coccidian parasite</name>
    <dbReference type="NCBI Taxonomy" id="5804"/>
    <lineage>
        <taxon>Eukaryota</taxon>
        <taxon>Sar</taxon>
        <taxon>Alveolata</taxon>
        <taxon>Apicomplexa</taxon>
        <taxon>Conoidasida</taxon>
        <taxon>Coccidia</taxon>
        <taxon>Eucoccidiorida</taxon>
        <taxon>Eimeriorina</taxon>
        <taxon>Eimeriidae</taxon>
        <taxon>Eimeria</taxon>
    </lineage>
</organism>
<feature type="repeat" description="ANK" evidence="1">
    <location>
        <begin position="184"/>
        <end position="216"/>
    </location>
</feature>
<dbReference type="SUPFAM" id="SSF48403">
    <property type="entry name" value="Ankyrin repeat"/>
    <property type="match status" value="1"/>
</dbReference>
<feature type="region of interest" description="Disordered" evidence="2">
    <location>
        <begin position="77"/>
        <end position="130"/>
    </location>
</feature>
<dbReference type="InterPro" id="IPR036770">
    <property type="entry name" value="Ankyrin_rpt-contain_sf"/>
</dbReference>
<feature type="repeat" description="ANK" evidence="1">
    <location>
        <begin position="309"/>
        <end position="337"/>
    </location>
</feature>
<reference evidence="3" key="2">
    <citation type="submission" date="2013-10" db="EMBL/GenBank/DDBJ databases">
        <authorList>
            <person name="Aslett M."/>
        </authorList>
    </citation>
    <scope>NUCLEOTIDE SEQUENCE [LARGE SCALE GENOMIC DNA]</scope>
    <source>
        <strain evidence="3">Weybridge</strain>
    </source>
</reference>
<dbReference type="EMBL" id="HG719025">
    <property type="protein sequence ID" value="CDJ56629.1"/>
    <property type="molecule type" value="Genomic_DNA"/>
</dbReference>
<dbReference type="Proteomes" id="UP000030763">
    <property type="component" value="Unassembled WGS sequence"/>
</dbReference>
<dbReference type="SUPFAM" id="SSF48452">
    <property type="entry name" value="TPR-like"/>
    <property type="match status" value="1"/>
</dbReference>
<reference evidence="3" key="1">
    <citation type="submission" date="2013-10" db="EMBL/GenBank/DDBJ databases">
        <title>Genomic analysis of the causative agents of coccidiosis in chickens.</title>
        <authorList>
            <person name="Reid A.J."/>
            <person name="Blake D."/>
            <person name="Billington K."/>
            <person name="Browne H."/>
            <person name="Dunn M."/>
            <person name="Hung S."/>
            <person name="Kawahara F."/>
            <person name="Miranda-Saavedra D."/>
            <person name="Mourier T."/>
            <person name="Nagra H."/>
            <person name="Otto T.D."/>
            <person name="Rawlings N."/>
            <person name="Sanchez A."/>
            <person name="Sanders M."/>
            <person name="Subramaniam C."/>
            <person name="Tay Y."/>
            <person name="Dear P."/>
            <person name="Doerig C."/>
            <person name="Gruber A."/>
            <person name="Parkinson J."/>
            <person name="Shirley M."/>
            <person name="Wan K.L."/>
            <person name="Berriman M."/>
            <person name="Tomley F."/>
            <person name="Pain A."/>
        </authorList>
    </citation>
    <scope>NUCLEOTIDE SEQUENCE [LARGE SCALE GENOMIC DNA]</scope>
    <source>
        <strain evidence="3">Weybridge</strain>
    </source>
</reference>
<dbReference type="Pfam" id="PF00023">
    <property type="entry name" value="Ank"/>
    <property type="match status" value="2"/>
</dbReference>
<name>U6M2I3_EIMMA</name>
<proteinExistence type="predicted"/>
<evidence type="ECO:0000256" key="2">
    <source>
        <dbReference type="SAM" id="MobiDB-lite"/>
    </source>
</evidence>
<dbReference type="PROSITE" id="PS50088">
    <property type="entry name" value="ANK_REPEAT"/>
    <property type="match status" value="5"/>
</dbReference>
<dbReference type="PANTHER" id="PTHR46224">
    <property type="entry name" value="ANKYRIN REPEAT FAMILY PROTEIN"/>
    <property type="match status" value="1"/>
</dbReference>
<dbReference type="PROSITE" id="PS50297">
    <property type="entry name" value="ANK_REP_REGION"/>
    <property type="match status" value="3"/>
</dbReference>
<dbReference type="PRINTS" id="PR01415">
    <property type="entry name" value="ANKYRIN"/>
</dbReference>
<dbReference type="Gene3D" id="1.25.40.20">
    <property type="entry name" value="Ankyrin repeat-containing domain"/>
    <property type="match status" value="2"/>
</dbReference>
<accession>U6M2I3</accession>
<dbReference type="Gene3D" id="1.25.40.10">
    <property type="entry name" value="Tetratricopeptide repeat domain"/>
    <property type="match status" value="1"/>
</dbReference>
<feature type="region of interest" description="Disordered" evidence="2">
    <location>
        <begin position="271"/>
        <end position="298"/>
    </location>
</feature>
<feature type="repeat" description="ANK" evidence="1">
    <location>
        <begin position="217"/>
        <end position="249"/>
    </location>
</feature>
<keyword evidence="1" id="KW-0040">ANK repeat</keyword>
<keyword evidence="4" id="KW-1185">Reference proteome</keyword>
<dbReference type="VEuPathDB" id="ToxoDB:EMWEY_00021070"/>